<dbReference type="SMART" id="SM00867">
    <property type="entry name" value="YceI"/>
    <property type="match status" value="1"/>
</dbReference>
<dbReference type="Pfam" id="PF04264">
    <property type="entry name" value="YceI"/>
    <property type="match status" value="1"/>
</dbReference>
<dbReference type="Proteomes" id="UP001595735">
    <property type="component" value="Unassembled WGS sequence"/>
</dbReference>
<protein>
    <submittedName>
        <fullName evidence="3">YceI family protein</fullName>
    </submittedName>
</protein>
<evidence type="ECO:0000313" key="4">
    <source>
        <dbReference type="Proteomes" id="UP001595735"/>
    </source>
</evidence>
<proteinExistence type="predicted"/>
<gene>
    <name evidence="3" type="ORF">ACFONJ_06750</name>
</gene>
<dbReference type="PANTHER" id="PTHR34406:SF1">
    <property type="entry name" value="PROTEIN YCEI"/>
    <property type="match status" value="1"/>
</dbReference>
<dbReference type="EMBL" id="JBHRYO010000002">
    <property type="protein sequence ID" value="MFC3755659.1"/>
    <property type="molecule type" value="Genomic_DNA"/>
</dbReference>
<feature type="domain" description="Lipid/polyisoprenoid-binding YceI-like" evidence="2">
    <location>
        <begin position="22"/>
        <end position="187"/>
    </location>
</feature>
<evidence type="ECO:0000256" key="1">
    <source>
        <dbReference type="SAM" id="SignalP"/>
    </source>
</evidence>
<dbReference type="PANTHER" id="PTHR34406">
    <property type="entry name" value="PROTEIN YCEI"/>
    <property type="match status" value="1"/>
</dbReference>
<dbReference type="Gene3D" id="2.40.128.110">
    <property type="entry name" value="Lipid/polyisoprenoid-binding, YceI-like"/>
    <property type="match status" value="1"/>
</dbReference>
<keyword evidence="1" id="KW-0732">Signal</keyword>
<keyword evidence="4" id="KW-1185">Reference proteome</keyword>
<reference evidence="4" key="1">
    <citation type="journal article" date="2019" name="Int. J. Syst. Evol. Microbiol.">
        <title>The Global Catalogue of Microorganisms (GCM) 10K type strain sequencing project: providing services to taxonomists for standard genome sequencing and annotation.</title>
        <authorList>
            <consortium name="The Broad Institute Genomics Platform"/>
            <consortium name="The Broad Institute Genome Sequencing Center for Infectious Disease"/>
            <person name="Wu L."/>
            <person name="Ma J."/>
        </authorList>
    </citation>
    <scope>NUCLEOTIDE SEQUENCE [LARGE SCALE GENOMIC DNA]</scope>
    <source>
        <strain evidence="4">CECT 7798</strain>
    </source>
</reference>
<dbReference type="SUPFAM" id="SSF101874">
    <property type="entry name" value="YceI-like"/>
    <property type="match status" value="1"/>
</dbReference>
<feature type="signal peptide" evidence="1">
    <location>
        <begin position="1"/>
        <end position="19"/>
    </location>
</feature>
<accession>A0ABV7XSZ5</accession>
<evidence type="ECO:0000259" key="2">
    <source>
        <dbReference type="SMART" id="SM00867"/>
    </source>
</evidence>
<feature type="chain" id="PRO_5045219647" evidence="1">
    <location>
        <begin position="20"/>
        <end position="189"/>
    </location>
</feature>
<dbReference type="InterPro" id="IPR007372">
    <property type="entry name" value="Lipid/polyisoprenoid-bd_YceI"/>
</dbReference>
<comment type="caution">
    <text evidence="3">The sequence shown here is derived from an EMBL/GenBank/DDBJ whole genome shotgun (WGS) entry which is preliminary data.</text>
</comment>
<dbReference type="InterPro" id="IPR036761">
    <property type="entry name" value="TTHA0802/YceI-like_sf"/>
</dbReference>
<name>A0ABV7XSZ5_9FLAO</name>
<organism evidence="3 4">
    <name type="scientific">Chryseobacterium tructae</name>
    <dbReference type="NCBI Taxonomy" id="1037380"/>
    <lineage>
        <taxon>Bacteria</taxon>
        <taxon>Pseudomonadati</taxon>
        <taxon>Bacteroidota</taxon>
        <taxon>Flavobacteriia</taxon>
        <taxon>Flavobacteriales</taxon>
        <taxon>Weeksellaceae</taxon>
        <taxon>Chryseobacterium group</taxon>
        <taxon>Chryseobacterium</taxon>
    </lineage>
</organism>
<sequence length="189" mass="21217">MKKLFLSFVFALLSTFSFAQNTWNIDQMHSSVNFTVEHMGISFVQGRFDKFSGNLKTKGNSLENAVFDISIHPESINTGVEMRDKHLKSKDFFAAEEYSEIKFATASISKEKDGSYVFTGKLTIKDVTKEISVPVILGGITKNKEGKEIMGMQAKFSISRFDYGLNYDPTAAGIAKHIEITTYLELVKK</sequence>
<dbReference type="RefSeq" id="WP_290295694.1">
    <property type="nucleotide sequence ID" value="NZ_JAUFQR010000001.1"/>
</dbReference>
<evidence type="ECO:0000313" key="3">
    <source>
        <dbReference type="EMBL" id="MFC3755659.1"/>
    </source>
</evidence>